<evidence type="ECO:0000313" key="3">
    <source>
        <dbReference type="Proteomes" id="UP000280296"/>
    </source>
</evidence>
<dbReference type="AlphaFoldDB" id="A0A432MKJ4"/>
<dbReference type="Pfam" id="PF10048">
    <property type="entry name" value="DUF2282"/>
    <property type="match status" value="1"/>
</dbReference>
<evidence type="ECO:0000313" key="2">
    <source>
        <dbReference type="EMBL" id="RUL87944.1"/>
    </source>
</evidence>
<evidence type="ECO:0000256" key="1">
    <source>
        <dbReference type="SAM" id="SignalP"/>
    </source>
</evidence>
<name>A0A432MKJ4_9BACT</name>
<accession>A0A432MKJ4</accession>
<reference evidence="2 3" key="1">
    <citation type="submission" date="2018-12" db="EMBL/GenBank/DDBJ databases">
        <authorList>
            <person name="Toschakov S.V."/>
        </authorList>
    </citation>
    <scope>NUCLEOTIDE SEQUENCE [LARGE SCALE GENOMIC DNA]</scope>
    <source>
        <strain evidence="2 3">GM2012</strain>
    </source>
</reference>
<gene>
    <name evidence="2" type="ORF">TsocGM_09450</name>
</gene>
<dbReference type="EMBL" id="RYZH01000015">
    <property type="protein sequence ID" value="RUL87944.1"/>
    <property type="molecule type" value="Genomic_DNA"/>
</dbReference>
<reference evidence="2 3" key="2">
    <citation type="submission" date="2019-01" db="EMBL/GenBank/DDBJ databases">
        <title>Tautonia sociabilis, a novel thermotolerant planctomycete of Isosphaeraceae family, isolated from a 4000 m deep subterranean habitat.</title>
        <authorList>
            <person name="Kovaleva O.L."/>
            <person name="Elcheninov A.G."/>
            <person name="Van Heerden E."/>
            <person name="Toshchakov S.V."/>
            <person name="Novikov A."/>
            <person name="Bonch-Osmolovskaya E.A."/>
            <person name="Kublanov I.V."/>
        </authorList>
    </citation>
    <scope>NUCLEOTIDE SEQUENCE [LARGE SCALE GENOMIC DNA]</scope>
    <source>
        <strain evidence="2 3">GM2012</strain>
    </source>
</reference>
<dbReference type="OrthoDB" id="1551288at2"/>
<keyword evidence="3" id="KW-1185">Reference proteome</keyword>
<protein>
    <submittedName>
        <fullName evidence="2">DUF2282 domain-containing protein</fullName>
    </submittedName>
</protein>
<comment type="caution">
    <text evidence="2">The sequence shown here is derived from an EMBL/GenBank/DDBJ whole genome shotgun (WGS) entry which is preliminary data.</text>
</comment>
<proteinExistence type="predicted"/>
<keyword evidence="1" id="KW-0732">Signal</keyword>
<sequence length="105" mass="10962">MTTRTRDCAFRRTLLGIVALGSAAVASEAQAVPGAPEEWEKCAGVALKGKNDCGSLDGSHACAGMAKKDKDPQEWVYVPEGVCEKIGGRVAKIVPAKDDSEEDAA</sequence>
<dbReference type="InterPro" id="IPR018740">
    <property type="entry name" value="DUF2282_membr"/>
</dbReference>
<dbReference type="Proteomes" id="UP000280296">
    <property type="component" value="Unassembled WGS sequence"/>
</dbReference>
<feature type="chain" id="PRO_5019521641" evidence="1">
    <location>
        <begin position="32"/>
        <end position="105"/>
    </location>
</feature>
<feature type="signal peptide" evidence="1">
    <location>
        <begin position="1"/>
        <end position="31"/>
    </location>
</feature>
<dbReference type="RefSeq" id="WP_126725064.1">
    <property type="nucleotide sequence ID" value="NZ_RYZH01000015.1"/>
</dbReference>
<organism evidence="2 3">
    <name type="scientific">Tautonia sociabilis</name>
    <dbReference type="NCBI Taxonomy" id="2080755"/>
    <lineage>
        <taxon>Bacteria</taxon>
        <taxon>Pseudomonadati</taxon>
        <taxon>Planctomycetota</taxon>
        <taxon>Planctomycetia</taxon>
        <taxon>Isosphaerales</taxon>
        <taxon>Isosphaeraceae</taxon>
        <taxon>Tautonia</taxon>
    </lineage>
</organism>